<gene>
    <name evidence="2" type="ORF">CFX0092_B0573</name>
</gene>
<dbReference type="AlphaFoldDB" id="A0A170PJX9"/>
<evidence type="ECO:0000259" key="1">
    <source>
        <dbReference type="Pfam" id="PF13115"/>
    </source>
</evidence>
<dbReference type="KEGG" id="pbf:CFX0092_B0573"/>
<dbReference type="InterPro" id="IPR013783">
    <property type="entry name" value="Ig-like_fold"/>
</dbReference>
<dbReference type="InterPro" id="IPR032693">
    <property type="entry name" value="YtkA-like_dom"/>
</dbReference>
<evidence type="ECO:0000313" key="2">
    <source>
        <dbReference type="EMBL" id="CUS06107.1"/>
    </source>
</evidence>
<evidence type="ECO:0000313" key="3">
    <source>
        <dbReference type="Proteomes" id="UP000215027"/>
    </source>
</evidence>
<reference evidence="2" key="1">
    <citation type="submission" date="2016-01" db="EMBL/GenBank/DDBJ databases">
        <authorList>
            <person name="Mcilroy J.S."/>
            <person name="Karst M S."/>
            <person name="Albertsen M."/>
        </authorList>
    </citation>
    <scope>NUCLEOTIDE SEQUENCE</scope>
    <source>
        <strain evidence="2">Cfx-K</strain>
    </source>
</reference>
<name>A0A170PJX9_9CHLR</name>
<feature type="domain" description="YtkA-like" evidence="1">
    <location>
        <begin position="90"/>
        <end position="168"/>
    </location>
</feature>
<dbReference type="Proteomes" id="UP000215027">
    <property type="component" value="Chromosome II"/>
</dbReference>
<protein>
    <recommendedName>
        <fullName evidence="1">YtkA-like domain-containing protein</fullName>
    </recommendedName>
</protein>
<accession>A0A170PJX9</accession>
<keyword evidence="3" id="KW-1185">Reference proteome</keyword>
<dbReference type="Pfam" id="PF13115">
    <property type="entry name" value="YtkA"/>
    <property type="match status" value="1"/>
</dbReference>
<organism evidence="2 3">
    <name type="scientific">Candidatus Promineifilum breve</name>
    <dbReference type="NCBI Taxonomy" id="1806508"/>
    <lineage>
        <taxon>Bacteria</taxon>
        <taxon>Bacillati</taxon>
        <taxon>Chloroflexota</taxon>
        <taxon>Ardenticatenia</taxon>
        <taxon>Candidatus Promineifilales</taxon>
        <taxon>Candidatus Promineifilaceae</taxon>
        <taxon>Candidatus Promineifilum</taxon>
    </lineage>
</organism>
<dbReference type="Gene3D" id="2.60.40.10">
    <property type="entry name" value="Immunoglobulins"/>
    <property type="match status" value="1"/>
</dbReference>
<sequence length="189" mass="19626">MNPLYALCLRSVNSVFFAPQPDFGKGLTDAPPTCQAYKNGVHLRLKGNLPYLYPTGSDMVRLLFLLTVCLASLAAGCRQSGQTDTASGVVITLADSPTTRHVVGPGALTIRLATADGAPIADATVELRGDMAHAGMTPSLGTATAAATPGDYDATIEWTMAGDWIVTVTATLPDGGVATEEFTLRVAVD</sequence>
<dbReference type="EMBL" id="LN890656">
    <property type="protein sequence ID" value="CUS06107.1"/>
    <property type="molecule type" value="Genomic_DNA"/>
</dbReference>
<proteinExistence type="predicted"/>